<keyword evidence="8" id="KW-1161">Viral attachment to host cell</keyword>
<evidence type="ECO:0000256" key="10">
    <source>
        <dbReference type="ARBA" id="ARBA00022844"/>
    </source>
</evidence>
<keyword evidence="13" id="KW-1015">Disulfide bond</keyword>
<evidence type="ECO:0000256" key="3">
    <source>
        <dbReference type="ARBA" id="ARBA00006893"/>
    </source>
</evidence>
<comment type="subcellular location">
    <subcellularLocation>
        <location evidence="1">Host nucleus</location>
    </subcellularLocation>
    <subcellularLocation>
        <location evidence="2">Virion</location>
    </subcellularLocation>
</comment>
<dbReference type="EMBL" id="KM893862">
    <property type="protein sequence ID" value="AIW82378.1"/>
    <property type="molecule type" value="Genomic_DNA"/>
</dbReference>
<keyword evidence="12" id="KW-0426">Late protein</keyword>
<keyword evidence="14" id="KW-1160">Virus entry into host cell</keyword>
<evidence type="ECO:0000313" key="16">
    <source>
        <dbReference type="Proteomes" id="UP000123931"/>
    </source>
</evidence>
<protein>
    <submittedName>
        <fullName evidence="15">Capsid protein VP1</fullName>
    </submittedName>
</protein>
<dbReference type="GO" id="GO:0039620">
    <property type="term" value="C:T=7 icosahedral viral capsid"/>
    <property type="evidence" value="ECO:0007669"/>
    <property type="project" value="UniProtKB-KW"/>
</dbReference>
<dbReference type="Pfam" id="PF00718">
    <property type="entry name" value="Polyoma_coat"/>
    <property type="match status" value="1"/>
</dbReference>
<sequence length="401" mass="43666">MAPKRKSRCTSQTCPMDTCNPRRRRCEYDPCQKTVCPPSKPLPPPTCVPRIIAKGGMEVLDIQVGPDAVLTVEAVLQPRMGNNDPTSQWYGFSDPVTVTATPTAPSLPTYSFAKISLPPLNENLTCDTLLLWEAVSLKTSLLGISVLISGHTPGTPPADRAPTNLIEGPTFHFYSVSGQPLDLQYCTPNISVQYPETMGRFQNFTGVQQTYDSTYKAVLDKDGHYPVEAWFPDPFKNENGRYFCTLTGGSTTPPVLNSTNSVTTVLLDERGVGILCRGDGLYLGSADICGYFQTDTVNQKRHRGLARHFSVTLRQRNVRNPYPLNTLLSSLLTAQMPRVSGQPMQGSSSQMEEATITDGTEPLPGDPTLKRTLDARCCQGCPVAVNPLNPPPKDADPTDGA</sequence>
<evidence type="ECO:0000256" key="6">
    <source>
        <dbReference type="ARBA" id="ARBA00022581"/>
    </source>
</evidence>
<accession>A0A0G2RBL6</accession>
<evidence type="ECO:0000313" key="15">
    <source>
        <dbReference type="EMBL" id="AIW82378.1"/>
    </source>
</evidence>
<evidence type="ECO:0000256" key="7">
    <source>
        <dbReference type="ARBA" id="ARBA00022595"/>
    </source>
</evidence>
<gene>
    <name evidence="15" type="primary">VP1</name>
</gene>
<name>A0A0G2RBL6_9POLY</name>
<dbReference type="GO" id="GO:0042025">
    <property type="term" value="C:host cell nucleus"/>
    <property type="evidence" value="ECO:0007669"/>
    <property type="project" value="UniProtKB-SubCell"/>
</dbReference>
<dbReference type="InterPro" id="IPR000662">
    <property type="entry name" value="Capsid_VP1_Polyomavir"/>
</dbReference>
<evidence type="ECO:0000256" key="4">
    <source>
        <dbReference type="ARBA" id="ARBA00022561"/>
    </source>
</evidence>
<keyword evidence="7" id="KW-1162">Viral penetration into host cytoplasm</keyword>
<dbReference type="GO" id="GO:0019062">
    <property type="term" value="P:virion attachment to host cell"/>
    <property type="evidence" value="ECO:0007669"/>
    <property type="project" value="UniProtKB-KW"/>
</dbReference>
<evidence type="ECO:0000256" key="12">
    <source>
        <dbReference type="ARBA" id="ARBA00022921"/>
    </source>
</evidence>
<keyword evidence="6" id="KW-0945">Host-virus interaction</keyword>
<evidence type="ECO:0000256" key="13">
    <source>
        <dbReference type="ARBA" id="ARBA00023157"/>
    </source>
</evidence>
<reference evidence="15 16" key="1">
    <citation type="journal article" date="2015" name="J. Clin. Virol.">
        <title>The prevalence of STL polyomavirus in stool samples from Chinese children.</title>
        <authorList>
            <person name="Li K."/>
            <person name="Zhang C."/>
            <person name="Zhao R."/>
            <person name="Xue Y."/>
            <person name="Yang J."/>
            <person name="Peng J."/>
            <person name="Jin Q."/>
        </authorList>
    </citation>
    <scope>NUCLEOTIDE SEQUENCE [LARGE SCALE GENOMIC DNA]</scope>
    <source>
        <strain evidence="15">HB201</strain>
    </source>
</reference>
<proteinExistence type="inferred from homology"/>
<keyword evidence="9" id="KW-1145">T=7 icosahedral capsid protein</keyword>
<evidence type="ECO:0000256" key="1">
    <source>
        <dbReference type="ARBA" id="ARBA00004147"/>
    </source>
</evidence>
<dbReference type="GO" id="GO:0075509">
    <property type="term" value="P:endocytosis involved in viral entry into host cell"/>
    <property type="evidence" value="ECO:0007669"/>
    <property type="project" value="UniProtKB-KW"/>
</dbReference>
<dbReference type="GO" id="GO:0005198">
    <property type="term" value="F:structural molecule activity"/>
    <property type="evidence" value="ECO:0007669"/>
    <property type="project" value="InterPro"/>
</dbReference>
<evidence type="ECO:0000256" key="11">
    <source>
        <dbReference type="ARBA" id="ARBA00022890"/>
    </source>
</evidence>
<organism evidence="15 16">
    <name type="scientific">STL polyomavirus</name>
    <dbReference type="NCBI Taxonomy" id="1277649"/>
    <lineage>
        <taxon>Viruses</taxon>
        <taxon>Monodnaviria</taxon>
        <taxon>Shotokuvirae</taxon>
        <taxon>Cossaviricota</taxon>
        <taxon>Papovaviricetes</taxon>
        <taxon>Sepolyvirales</taxon>
        <taxon>Polyomaviridae</taxon>
        <taxon>Deltapolyomavirus</taxon>
        <taxon>Deltapolyomavirus undecihominis</taxon>
    </lineage>
</organism>
<dbReference type="InterPro" id="IPR011222">
    <property type="entry name" value="dsDNA_vir_gr_I_capsid"/>
</dbReference>
<evidence type="ECO:0000256" key="2">
    <source>
        <dbReference type="ARBA" id="ARBA00004328"/>
    </source>
</evidence>
<evidence type="ECO:0000256" key="8">
    <source>
        <dbReference type="ARBA" id="ARBA00022804"/>
    </source>
</evidence>
<dbReference type="Proteomes" id="UP000123931">
    <property type="component" value="Genome"/>
</dbReference>
<keyword evidence="4" id="KW-0167">Capsid protein</keyword>
<keyword evidence="5" id="KW-1048">Host nucleus</keyword>
<keyword evidence="11" id="KW-1164">Virus endocytosis by host</keyword>
<evidence type="ECO:0000256" key="14">
    <source>
        <dbReference type="ARBA" id="ARBA00023296"/>
    </source>
</evidence>
<dbReference type="SUPFAM" id="SSF88648">
    <property type="entry name" value="Group I dsDNA viruses"/>
    <property type="match status" value="1"/>
</dbReference>
<keyword evidence="10" id="KW-0946">Virion</keyword>
<comment type="similarity">
    <text evidence="3">Belongs to the polyomaviruses coat protein VP1 family.</text>
</comment>
<evidence type="ECO:0000256" key="5">
    <source>
        <dbReference type="ARBA" id="ARBA00022562"/>
    </source>
</evidence>
<dbReference type="Gene3D" id="2.60.175.10">
    <property type="entry name" value="Capsid protein VP1,Polyomavirus"/>
    <property type="match status" value="1"/>
</dbReference>
<evidence type="ECO:0000256" key="9">
    <source>
        <dbReference type="ARBA" id="ARBA00022828"/>
    </source>
</evidence>
<dbReference type="InterPro" id="IPR036931">
    <property type="entry name" value="Polyomavir_VP1_sf"/>
</dbReference>